<keyword evidence="3 6" id="KW-0808">Transferase</keyword>
<feature type="transmembrane region" description="Helical" evidence="4">
    <location>
        <begin position="347"/>
        <end position="379"/>
    </location>
</feature>
<keyword evidence="2 6" id="KW-0328">Glycosyltransferase</keyword>
<dbReference type="EMBL" id="BJXK01000005">
    <property type="protein sequence ID" value="GEM79267.1"/>
    <property type="molecule type" value="Genomic_DNA"/>
</dbReference>
<comment type="caution">
    <text evidence="6">The sequence shown here is derived from an EMBL/GenBank/DDBJ whole genome shotgun (WGS) entry which is preliminary data.</text>
</comment>
<dbReference type="SUPFAM" id="SSF53448">
    <property type="entry name" value="Nucleotide-diphospho-sugar transferases"/>
    <property type="match status" value="1"/>
</dbReference>
<dbReference type="CDD" id="cd06423">
    <property type="entry name" value="CESA_like"/>
    <property type="match status" value="1"/>
</dbReference>
<dbReference type="InterPro" id="IPR001173">
    <property type="entry name" value="Glyco_trans_2-like"/>
</dbReference>
<keyword evidence="7" id="KW-1185">Reference proteome</keyword>
<feature type="transmembrane region" description="Helical" evidence="4">
    <location>
        <begin position="314"/>
        <end position="341"/>
    </location>
</feature>
<evidence type="ECO:0000256" key="4">
    <source>
        <dbReference type="SAM" id="Phobius"/>
    </source>
</evidence>
<dbReference type="Gene3D" id="3.90.550.10">
    <property type="entry name" value="Spore Coat Polysaccharide Biosynthesis Protein SpsA, Chain A"/>
    <property type="match status" value="1"/>
</dbReference>
<reference evidence="6 7" key="1">
    <citation type="submission" date="2019-07" db="EMBL/GenBank/DDBJ databases">
        <title>Whole genome shotgun sequence of Vibrio superstes NBRC 103154.</title>
        <authorList>
            <person name="Hosoyama A."/>
            <person name="Uohara A."/>
            <person name="Ohji S."/>
            <person name="Ichikawa N."/>
        </authorList>
    </citation>
    <scope>NUCLEOTIDE SEQUENCE [LARGE SCALE GENOMIC DNA]</scope>
    <source>
        <strain evidence="6 7">NBRC 103154</strain>
    </source>
</reference>
<accession>A0A511QQB5</accession>
<dbReference type="Proteomes" id="UP000321113">
    <property type="component" value="Unassembled WGS sequence"/>
</dbReference>
<proteinExistence type="inferred from homology"/>
<evidence type="ECO:0000256" key="3">
    <source>
        <dbReference type="ARBA" id="ARBA00022679"/>
    </source>
</evidence>
<comment type="similarity">
    <text evidence="1">Belongs to the glycosyltransferase 2 family.</text>
</comment>
<dbReference type="GO" id="GO:0016757">
    <property type="term" value="F:glycosyltransferase activity"/>
    <property type="evidence" value="ECO:0007669"/>
    <property type="project" value="UniProtKB-KW"/>
</dbReference>
<gene>
    <name evidence="6" type="ORF">VSU01S_15120</name>
</gene>
<evidence type="ECO:0000256" key="2">
    <source>
        <dbReference type="ARBA" id="ARBA00022676"/>
    </source>
</evidence>
<evidence type="ECO:0000313" key="7">
    <source>
        <dbReference type="Proteomes" id="UP000321113"/>
    </source>
</evidence>
<name>A0A511QQB5_9VIBR</name>
<feature type="domain" description="Glycosyltransferase 2-like" evidence="5">
    <location>
        <begin position="64"/>
        <end position="239"/>
    </location>
</feature>
<dbReference type="Pfam" id="PF00535">
    <property type="entry name" value="Glycos_transf_2"/>
    <property type="match status" value="1"/>
</dbReference>
<dbReference type="PANTHER" id="PTHR43630:SF1">
    <property type="entry name" value="POLY-BETA-1,6-N-ACETYL-D-GLUCOSAMINE SYNTHASE"/>
    <property type="match status" value="1"/>
</dbReference>
<keyword evidence="4" id="KW-1133">Transmembrane helix</keyword>
<protein>
    <submittedName>
        <fullName evidence="6">N-acetylglucosaminyltransferase</fullName>
    </submittedName>
</protein>
<evidence type="ECO:0000256" key="1">
    <source>
        <dbReference type="ARBA" id="ARBA00006739"/>
    </source>
</evidence>
<dbReference type="RefSeq" id="WP_186811093.1">
    <property type="nucleotide sequence ID" value="NZ_BJXK01000005.1"/>
</dbReference>
<evidence type="ECO:0000259" key="5">
    <source>
        <dbReference type="Pfam" id="PF00535"/>
    </source>
</evidence>
<sequence>MLDSVVYVLRSMWGSIWTHTEVLITYFPLIILVELPLILMMLVGVFKWYWRNQHRELNRAPSLSIVITCYGEGDAIKKTIDTLVEQIYPGNIEILAVVDGAVQNQHTYAAAVESQQHHQHRKDRLVRVVPKWQRGGRVSTLNTGLYKAKNEIVINVDGDTSFDNDMAFNIAKQFNNENVVASGGALRVRNWQDNLLTRMQALEYMMSMQAGKTGTREFGLLNNISGAFGAFRKTVLKRVGGWDTHTAEDLDLTFRFKQYHARYPNIRLAFTPHAIGHTDAPSTIRDFTLQRLRWDGDLLFLYFRKHMKGMTPKLLTWPVFLYTLVYGVLQNVLIPVLVVMYSMYVLIVYPIVFTISAFILIYLVYLAIVVIKFSIYWVLISERKSLDINLIGWLLAYPSYALFARSITAFSIFNELIRRSHEESSMAPWWVLKRGKRF</sequence>
<evidence type="ECO:0000313" key="6">
    <source>
        <dbReference type="EMBL" id="GEM79267.1"/>
    </source>
</evidence>
<dbReference type="InterPro" id="IPR029044">
    <property type="entry name" value="Nucleotide-diphossugar_trans"/>
</dbReference>
<organism evidence="6 7">
    <name type="scientific">Vibrio superstes NBRC 103154</name>
    <dbReference type="NCBI Taxonomy" id="1219062"/>
    <lineage>
        <taxon>Bacteria</taxon>
        <taxon>Pseudomonadati</taxon>
        <taxon>Pseudomonadota</taxon>
        <taxon>Gammaproteobacteria</taxon>
        <taxon>Vibrionales</taxon>
        <taxon>Vibrionaceae</taxon>
        <taxon>Vibrio</taxon>
    </lineage>
</organism>
<feature type="transmembrane region" description="Helical" evidence="4">
    <location>
        <begin position="23"/>
        <end position="50"/>
    </location>
</feature>
<keyword evidence="4" id="KW-0812">Transmembrane</keyword>
<dbReference type="PANTHER" id="PTHR43630">
    <property type="entry name" value="POLY-BETA-1,6-N-ACETYL-D-GLUCOSAMINE SYNTHASE"/>
    <property type="match status" value="1"/>
</dbReference>
<dbReference type="AlphaFoldDB" id="A0A511QQB5"/>
<feature type="transmembrane region" description="Helical" evidence="4">
    <location>
        <begin position="391"/>
        <end position="413"/>
    </location>
</feature>
<keyword evidence="4" id="KW-0472">Membrane</keyword>